<dbReference type="EMBL" id="KZ110889">
    <property type="protein sequence ID" value="OSX55831.1"/>
    <property type="molecule type" value="Genomic_DNA"/>
</dbReference>
<evidence type="ECO:0000313" key="3">
    <source>
        <dbReference type="Proteomes" id="UP000194127"/>
    </source>
</evidence>
<reference evidence="2 3" key="1">
    <citation type="submission" date="2017-04" db="EMBL/GenBank/DDBJ databases">
        <title>Genome Sequence of the Model Brown-Rot Fungus Postia placenta SB12.</title>
        <authorList>
            <consortium name="DOE Joint Genome Institute"/>
            <person name="Gaskell J."/>
            <person name="Kersten P."/>
            <person name="Larrondo L.F."/>
            <person name="Canessa P."/>
            <person name="Martinez D."/>
            <person name="Hibbett D."/>
            <person name="Schmoll M."/>
            <person name="Kubicek C.P."/>
            <person name="Martinez A.T."/>
            <person name="Yadav J."/>
            <person name="Master E."/>
            <person name="Magnuson J.K."/>
            <person name="James T."/>
            <person name="Yaver D."/>
            <person name="Berka R."/>
            <person name="Labutti K."/>
            <person name="Lipzen A."/>
            <person name="Aerts A."/>
            <person name="Barry K."/>
            <person name="Henrissat B."/>
            <person name="Blanchette R."/>
            <person name="Grigoriev I."/>
            <person name="Cullen D."/>
        </authorList>
    </citation>
    <scope>NUCLEOTIDE SEQUENCE [LARGE SCALE GENOMIC DNA]</scope>
    <source>
        <strain evidence="2 3">MAD-698-R-SB12</strain>
    </source>
</reference>
<evidence type="ECO:0000256" key="1">
    <source>
        <dbReference type="SAM" id="MobiDB-lite"/>
    </source>
</evidence>
<accession>A0A1X6MHD1</accession>
<sequence length="164" mass="17881">IDSIRYIANTRETNSSVPALHTRTSSSSPHPTWLPAKASFTPSILRTSLTSTSQTVLTPLSSPASSSRAQIGHLDQSTRTIRATKRSKGHNIRSVLEAPLHLDLPRGTLALSPPAPAFPKLSPVPVKYEEISLQTLRQSLSLRRVRVKKESQSPSPRVLLGPPR</sequence>
<gene>
    <name evidence="2" type="ORF">POSPLADRAFT_1101429</name>
</gene>
<name>A0A1X6MHD1_9APHY</name>
<feature type="non-terminal residue" evidence="2">
    <location>
        <position position="1"/>
    </location>
</feature>
<dbReference type="OrthoDB" id="3268553at2759"/>
<proteinExistence type="predicted"/>
<keyword evidence="3" id="KW-1185">Reference proteome</keyword>
<feature type="region of interest" description="Disordered" evidence="1">
    <location>
        <begin position="57"/>
        <end position="76"/>
    </location>
</feature>
<dbReference type="GeneID" id="36328164"/>
<organism evidence="2 3">
    <name type="scientific">Postia placenta MAD-698-R-SB12</name>
    <dbReference type="NCBI Taxonomy" id="670580"/>
    <lineage>
        <taxon>Eukaryota</taxon>
        <taxon>Fungi</taxon>
        <taxon>Dikarya</taxon>
        <taxon>Basidiomycota</taxon>
        <taxon>Agaricomycotina</taxon>
        <taxon>Agaricomycetes</taxon>
        <taxon>Polyporales</taxon>
        <taxon>Adustoporiaceae</taxon>
        <taxon>Rhodonia</taxon>
    </lineage>
</organism>
<dbReference type="STRING" id="670580.A0A1X6MHD1"/>
<feature type="compositionally biased region" description="Polar residues" evidence="1">
    <location>
        <begin position="64"/>
        <end position="76"/>
    </location>
</feature>
<evidence type="ECO:0000313" key="2">
    <source>
        <dbReference type="EMBL" id="OSX55831.1"/>
    </source>
</evidence>
<dbReference type="AlphaFoldDB" id="A0A1X6MHD1"/>
<dbReference type="RefSeq" id="XP_024332625.1">
    <property type="nucleotide sequence ID" value="XM_024483215.1"/>
</dbReference>
<feature type="non-terminal residue" evidence="2">
    <location>
        <position position="164"/>
    </location>
</feature>
<dbReference type="Proteomes" id="UP000194127">
    <property type="component" value="Unassembled WGS sequence"/>
</dbReference>
<protein>
    <submittedName>
        <fullName evidence="2">Uncharacterized protein</fullName>
    </submittedName>
</protein>